<dbReference type="PANTHER" id="PTHR11079:SF156">
    <property type="entry name" value="INACTIVE TRNA-SPECIFIC ADENOSINE DEAMINASE-LIKE PROTEIN 3-RELATED"/>
    <property type="match status" value="1"/>
</dbReference>
<dbReference type="GO" id="GO:0002100">
    <property type="term" value="P:tRNA wobble adenosine to inosine editing"/>
    <property type="evidence" value="ECO:0007669"/>
    <property type="project" value="InterPro"/>
</dbReference>
<dbReference type="SUPFAM" id="SSF53927">
    <property type="entry name" value="Cytidine deaminase-like"/>
    <property type="match status" value="1"/>
</dbReference>
<evidence type="ECO:0000313" key="5">
    <source>
        <dbReference type="Proteomes" id="UP000824469"/>
    </source>
</evidence>
<reference evidence="4 5" key="1">
    <citation type="journal article" date="2021" name="Nat. Plants">
        <title>The Taxus genome provides insights into paclitaxel biosynthesis.</title>
        <authorList>
            <person name="Xiong X."/>
            <person name="Gou J."/>
            <person name="Liao Q."/>
            <person name="Li Y."/>
            <person name="Zhou Q."/>
            <person name="Bi G."/>
            <person name="Li C."/>
            <person name="Du R."/>
            <person name="Wang X."/>
            <person name="Sun T."/>
            <person name="Guo L."/>
            <person name="Liang H."/>
            <person name="Lu P."/>
            <person name="Wu Y."/>
            <person name="Zhang Z."/>
            <person name="Ro D.K."/>
            <person name="Shang Y."/>
            <person name="Huang S."/>
            <person name="Yan J."/>
        </authorList>
    </citation>
    <scope>NUCLEOTIDE SEQUENCE [LARGE SCALE GENOMIC DNA]</scope>
    <source>
        <strain evidence="4">Ta-2019</strain>
    </source>
</reference>
<gene>
    <name evidence="4" type="ORF">KI387_008751</name>
</gene>
<proteinExistence type="inferred from homology"/>
<dbReference type="GO" id="GO:0046872">
    <property type="term" value="F:metal ion binding"/>
    <property type="evidence" value="ECO:0007669"/>
    <property type="project" value="UniProtKB-KW"/>
</dbReference>
<dbReference type="GO" id="GO:0052717">
    <property type="term" value="F:tRNA-specific adenosine-34 deaminase activity"/>
    <property type="evidence" value="ECO:0007669"/>
    <property type="project" value="UniProtKB-EC"/>
</dbReference>
<dbReference type="Proteomes" id="UP000824469">
    <property type="component" value="Unassembled WGS sequence"/>
</dbReference>
<dbReference type="InterPro" id="IPR002125">
    <property type="entry name" value="CMP_dCMP_dom"/>
</dbReference>
<dbReference type="Pfam" id="PF14437">
    <property type="entry name" value="MafB19-deam"/>
    <property type="match status" value="1"/>
</dbReference>
<keyword evidence="5" id="KW-1185">Reference proteome</keyword>
<dbReference type="InterPro" id="IPR058535">
    <property type="entry name" value="MafB19-deam"/>
</dbReference>
<dbReference type="GO" id="GO:0005634">
    <property type="term" value="C:nucleus"/>
    <property type="evidence" value="ECO:0007669"/>
    <property type="project" value="TreeGrafter"/>
</dbReference>
<name>A0AA38FJF4_TAXCH</name>
<keyword evidence="1" id="KW-0819">tRNA processing</keyword>
<dbReference type="OMA" id="QHWPTSF"/>
<dbReference type="CDD" id="cd01285">
    <property type="entry name" value="nucleoside_deaminase"/>
    <property type="match status" value="1"/>
</dbReference>
<dbReference type="GO" id="GO:0005737">
    <property type="term" value="C:cytoplasm"/>
    <property type="evidence" value="ECO:0007669"/>
    <property type="project" value="TreeGrafter"/>
</dbReference>
<organism evidence="4 5">
    <name type="scientific">Taxus chinensis</name>
    <name type="common">Chinese yew</name>
    <name type="synonym">Taxus wallichiana var. chinensis</name>
    <dbReference type="NCBI Taxonomy" id="29808"/>
    <lineage>
        <taxon>Eukaryota</taxon>
        <taxon>Viridiplantae</taxon>
        <taxon>Streptophyta</taxon>
        <taxon>Embryophyta</taxon>
        <taxon>Tracheophyta</taxon>
        <taxon>Spermatophyta</taxon>
        <taxon>Pinopsida</taxon>
        <taxon>Pinidae</taxon>
        <taxon>Conifers II</taxon>
        <taxon>Cupressales</taxon>
        <taxon>Taxaceae</taxon>
        <taxon>Taxus</taxon>
    </lineage>
</organism>
<evidence type="ECO:0000259" key="3">
    <source>
        <dbReference type="PROSITE" id="PS51747"/>
    </source>
</evidence>
<evidence type="ECO:0000256" key="1">
    <source>
        <dbReference type="ARBA" id="ARBA00022694"/>
    </source>
</evidence>
<comment type="similarity">
    <text evidence="2">Belongs to the cytidine and deoxycytidylate deaminase family. ADAT3 subfamily.</text>
</comment>
<dbReference type="EMBL" id="JAHRHJ020000008">
    <property type="protein sequence ID" value="KAH9304347.1"/>
    <property type="molecule type" value="Genomic_DNA"/>
</dbReference>
<feature type="non-terminal residue" evidence="4">
    <location>
        <position position="398"/>
    </location>
</feature>
<evidence type="ECO:0000313" key="4">
    <source>
        <dbReference type="EMBL" id="KAH9304347.1"/>
    </source>
</evidence>
<comment type="caution">
    <text evidence="4">The sequence shown here is derived from an EMBL/GenBank/DDBJ whole genome shotgun (WGS) entry which is preliminary data.</text>
</comment>
<accession>A0AA38FJF4</accession>
<dbReference type="Gene3D" id="3.40.140.10">
    <property type="entry name" value="Cytidine Deaminase, domain 2"/>
    <property type="match status" value="1"/>
</dbReference>
<dbReference type="PROSITE" id="PS51747">
    <property type="entry name" value="CYT_DCMP_DEAMINASES_2"/>
    <property type="match status" value="1"/>
</dbReference>
<sequence length="398" mass="44771">NVIASKFDPKLGSTLVRQLNLIAPLENLGHVKRVRKASVEGKIELSIILCIAGDHLGELEEDLPQDVIKLTKTYQLEPFMARVPKYASSSREEWEAQCQHWPTSYHPNACDIQAVEELSGEEASIACTFMKAAIENAKVAHKCGQLANAAVIVDPSRREIIACGHDQTGSWQVPTNKCLINEVDSNKNNKHEGTVSRSHHNMEIQSENMGVTDVEQKRDENINLEANESLDVYAKDGQWHPLRHAILVAIEMAAKRDNELFPDQRLLPDKDWSKSDLPPSLSGISVKRQKTTVCKEITDRAQAIENVMSIEYKPSFAAEELPRPYLCTGFDIYVTREPCAMCAMALVHERVRRVFYAFSNRKNGALGSAYRLHGIKSLNHHYTVYRMEVPEEILVEGT</sequence>
<dbReference type="AlphaFoldDB" id="A0AA38FJF4"/>
<dbReference type="PANTHER" id="PTHR11079">
    <property type="entry name" value="CYTOSINE DEAMINASE FAMILY MEMBER"/>
    <property type="match status" value="1"/>
</dbReference>
<protein>
    <recommendedName>
        <fullName evidence="3">CMP/dCMP-type deaminase domain-containing protein</fullName>
    </recommendedName>
</protein>
<dbReference type="InterPro" id="IPR016193">
    <property type="entry name" value="Cytidine_deaminase-like"/>
</dbReference>
<feature type="domain" description="CMP/dCMP-type deaminase" evidence="3">
    <location>
        <begin position="237"/>
        <end position="369"/>
    </location>
</feature>
<evidence type="ECO:0000256" key="2">
    <source>
        <dbReference type="ARBA" id="ARBA00038160"/>
    </source>
</evidence>